<sequence>MGGLQITPQNVRAGADRIGAEKATVTGIAIPDGTAAMSGLPGFATAAALADAHDRVVASLMVVGGRYERMAQLCRNCAKQFELADLVRPGVMSLPKMLGDGLGGLGDLNRAVPGR</sequence>
<evidence type="ECO:0000313" key="1">
    <source>
        <dbReference type="EMBL" id="GFG67858.1"/>
    </source>
</evidence>
<dbReference type="Proteomes" id="UP000465306">
    <property type="component" value="Unassembled WGS sequence"/>
</dbReference>
<evidence type="ECO:0000313" key="2">
    <source>
        <dbReference type="Proteomes" id="UP000465306"/>
    </source>
</evidence>
<accession>A0ABQ1BVZ7</accession>
<proteinExistence type="predicted"/>
<comment type="caution">
    <text evidence="1">The sequence shown here is derived from an EMBL/GenBank/DDBJ whole genome shotgun (WGS) entry which is preliminary data.</text>
</comment>
<protein>
    <submittedName>
        <fullName evidence="1">Uncharacterized protein</fullName>
    </submittedName>
</protein>
<dbReference type="EMBL" id="BLKU01000005">
    <property type="protein sequence ID" value="GFG67858.1"/>
    <property type="molecule type" value="Genomic_DNA"/>
</dbReference>
<gene>
    <name evidence="1" type="ORF">MKUB_53480</name>
</gene>
<organism evidence="1 2">
    <name type="scientific">Mycobacterium kubicae</name>
    <dbReference type="NCBI Taxonomy" id="120959"/>
    <lineage>
        <taxon>Bacteria</taxon>
        <taxon>Bacillati</taxon>
        <taxon>Actinomycetota</taxon>
        <taxon>Actinomycetes</taxon>
        <taxon>Mycobacteriales</taxon>
        <taxon>Mycobacteriaceae</taxon>
        <taxon>Mycobacterium</taxon>
        <taxon>Mycobacterium simiae complex</taxon>
    </lineage>
</organism>
<name>A0ABQ1BVZ7_9MYCO</name>
<keyword evidence="2" id="KW-1185">Reference proteome</keyword>
<reference evidence="1 2" key="1">
    <citation type="journal article" date="2019" name="Emerg. Microbes Infect.">
        <title>Comprehensive subspecies identification of 175 nontuberculous mycobacteria species based on 7547 genomic profiles.</title>
        <authorList>
            <person name="Matsumoto Y."/>
            <person name="Kinjo T."/>
            <person name="Motooka D."/>
            <person name="Nabeya D."/>
            <person name="Jung N."/>
            <person name="Uechi K."/>
            <person name="Horii T."/>
            <person name="Iida T."/>
            <person name="Fujita J."/>
            <person name="Nakamura S."/>
        </authorList>
    </citation>
    <scope>NUCLEOTIDE SEQUENCE [LARGE SCALE GENOMIC DNA]</scope>
    <source>
        <strain evidence="1 2">JCM 13573</strain>
    </source>
</reference>